<proteinExistence type="inferred from homology"/>
<dbReference type="UniPathway" id="UPA00539"/>
<comment type="caution">
    <text evidence="5">The sequence shown here is derived from an EMBL/GenBank/DDBJ whole genome shotgun (WGS) entry which is preliminary data.</text>
</comment>
<organism evidence="5 6">
    <name type="scientific">Simplicispira hankyongi</name>
    <dbReference type="NCBI Taxonomy" id="2315688"/>
    <lineage>
        <taxon>Bacteria</taxon>
        <taxon>Pseudomonadati</taxon>
        <taxon>Pseudomonadota</taxon>
        <taxon>Betaproteobacteria</taxon>
        <taxon>Burkholderiales</taxon>
        <taxon>Comamonadaceae</taxon>
        <taxon>Simplicispira</taxon>
    </lineage>
</organism>
<evidence type="ECO:0000313" key="5">
    <source>
        <dbReference type="EMBL" id="RID99551.1"/>
    </source>
</evidence>
<dbReference type="Gene3D" id="1.20.910.10">
    <property type="entry name" value="Heme oxygenase-like"/>
    <property type="match status" value="1"/>
</dbReference>
<comment type="pathway">
    <text evidence="3">Cofactor biosynthesis; pyrroloquinoline quinone biosynthesis.</text>
</comment>
<dbReference type="SUPFAM" id="SSF48613">
    <property type="entry name" value="Heme oxygenase-like"/>
    <property type="match status" value="1"/>
</dbReference>
<dbReference type="Pfam" id="PF03070">
    <property type="entry name" value="TENA_THI-4"/>
    <property type="match status" value="1"/>
</dbReference>
<keyword evidence="1 3" id="KW-0884">PQQ biosynthesis</keyword>
<dbReference type="InterPro" id="IPR011845">
    <property type="entry name" value="PqqC"/>
</dbReference>
<dbReference type="PANTHER" id="PTHR40279:SF3">
    <property type="entry name" value="4-AMINOBENZOATE SYNTHASE"/>
    <property type="match status" value="1"/>
</dbReference>
<protein>
    <recommendedName>
        <fullName evidence="3">Pyrroloquinoline-quinone synthase</fullName>
        <ecNumber evidence="3">1.3.3.11</ecNumber>
    </recommendedName>
    <alternativeName>
        <fullName evidence="3">Coenzyme PQQ synthesis protein C</fullName>
    </alternativeName>
    <alternativeName>
        <fullName evidence="3">Pyrroloquinoline quinone biosynthesis protein C</fullName>
    </alternativeName>
</protein>
<evidence type="ECO:0000313" key="6">
    <source>
        <dbReference type="Proteomes" id="UP000266302"/>
    </source>
</evidence>
<comment type="catalytic activity">
    <reaction evidence="3">
        <text>6-(2-amino-2-carboxyethyl)-7,8-dioxo-1,2,3,4,7,8-hexahydroquinoline-2,4-dicarboxylate + 3 O2 = pyrroloquinoline quinone + 2 H2O2 + 2 H2O + H(+)</text>
        <dbReference type="Rhea" id="RHEA:10692"/>
        <dbReference type="ChEBI" id="CHEBI:15377"/>
        <dbReference type="ChEBI" id="CHEBI:15378"/>
        <dbReference type="ChEBI" id="CHEBI:15379"/>
        <dbReference type="ChEBI" id="CHEBI:16240"/>
        <dbReference type="ChEBI" id="CHEBI:58442"/>
        <dbReference type="ChEBI" id="CHEBI:58778"/>
        <dbReference type="EC" id="1.3.3.11"/>
    </reaction>
</comment>
<reference evidence="5 6" key="1">
    <citation type="submission" date="2018-09" db="EMBL/GenBank/DDBJ databases">
        <title>Draft genome of Simplicispira sp. NY-02.</title>
        <authorList>
            <person name="Im W.T."/>
        </authorList>
    </citation>
    <scope>NUCLEOTIDE SEQUENCE [LARGE SCALE GENOMIC DNA]</scope>
    <source>
        <strain evidence="5 6">NY-02</strain>
    </source>
</reference>
<dbReference type="NCBIfam" id="TIGR02111">
    <property type="entry name" value="PQQ_syn_pqqC"/>
    <property type="match status" value="1"/>
</dbReference>
<dbReference type="PANTHER" id="PTHR40279">
    <property type="entry name" value="PQQC-LIKE PROTEIN"/>
    <property type="match status" value="1"/>
</dbReference>
<gene>
    <name evidence="3 5" type="primary">pqqC</name>
    <name evidence="5" type="ORF">D3F03_03835</name>
</gene>
<dbReference type="InterPro" id="IPR016084">
    <property type="entry name" value="Haem_Oase-like_multi-hlx"/>
</dbReference>
<dbReference type="HAMAP" id="MF_00654">
    <property type="entry name" value="PQQ_syn_PqqC"/>
    <property type="match status" value="1"/>
</dbReference>
<dbReference type="EC" id="1.3.3.11" evidence="3"/>
<comment type="function">
    <text evidence="3">Ring cyclization and eight-electron oxidation of 3a-(2-amino-2-carboxyethyl)-4,5-dioxo-4,5,6,7,8,9-hexahydroquinoline-7,9-dicarboxylic-acid to PQQ.</text>
</comment>
<sequence>MNTLQAWSDQEFEERLRAMGGRYHIHHPFQVMMHRGQLQPQQIQGWVANRYYYQINIPIKDAAILANCPEREVRRHWVQRILDHDGCQGDEGGIEAWIRLGEAVGLARADTVSQRLVLPGVRFAVDAYVNFARQRPWQEAAAASLTELFAPGIHQSRLEFWPQHYPWIEPDGYAYFRRRLSEAPRDVCNGLRITLGHFNTRELQQRALEILQFKLDILWAMLDTMMLAYCDVQVSGWGRYTPMEKDGAVHDFHEPLFAKCG</sequence>
<name>A0A398CCM8_9BURK</name>
<dbReference type="GO" id="GO:0033732">
    <property type="term" value="F:pyrroloquinoline-quinone synthase activity"/>
    <property type="evidence" value="ECO:0007669"/>
    <property type="project" value="UniProtKB-EC"/>
</dbReference>
<evidence type="ECO:0000256" key="1">
    <source>
        <dbReference type="ARBA" id="ARBA00022905"/>
    </source>
</evidence>
<dbReference type="AlphaFoldDB" id="A0A398CCM8"/>
<dbReference type="InterPro" id="IPR039068">
    <property type="entry name" value="PqqC-like"/>
</dbReference>
<keyword evidence="2 3" id="KW-0560">Oxidoreductase</keyword>
<dbReference type="EMBL" id="QXJC01000001">
    <property type="protein sequence ID" value="RID99551.1"/>
    <property type="molecule type" value="Genomic_DNA"/>
</dbReference>
<accession>A0A398CCM8</accession>
<dbReference type="OrthoDB" id="9800756at2"/>
<dbReference type="InterPro" id="IPR004305">
    <property type="entry name" value="Thiaminase-2/PQQC"/>
</dbReference>
<evidence type="ECO:0000256" key="2">
    <source>
        <dbReference type="ARBA" id="ARBA00023002"/>
    </source>
</evidence>
<keyword evidence="6" id="KW-1185">Reference proteome</keyword>
<dbReference type="Proteomes" id="UP000266302">
    <property type="component" value="Unassembled WGS sequence"/>
</dbReference>
<evidence type="ECO:0000256" key="3">
    <source>
        <dbReference type="HAMAP-Rule" id="MF_00654"/>
    </source>
</evidence>
<comment type="similarity">
    <text evidence="3">Belongs to the PqqC family.</text>
</comment>
<dbReference type="GO" id="GO:0018189">
    <property type="term" value="P:pyrroloquinoline quinone biosynthetic process"/>
    <property type="evidence" value="ECO:0007669"/>
    <property type="project" value="UniProtKB-UniRule"/>
</dbReference>
<evidence type="ECO:0000259" key="4">
    <source>
        <dbReference type="Pfam" id="PF03070"/>
    </source>
</evidence>
<feature type="domain" description="Thiaminase-2/PQQC" evidence="4">
    <location>
        <begin position="16"/>
        <end position="223"/>
    </location>
</feature>
<dbReference type="RefSeq" id="WP_119107999.1">
    <property type="nucleotide sequence ID" value="NZ_QXJC01000001.1"/>
</dbReference>